<dbReference type="EMBL" id="RPHB01000008">
    <property type="protein sequence ID" value="MBW3469522.1"/>
    <property type="molecule type" value="Genomic_DNA"/>
</dbReference>
<dbReference type="Pfam" id="PF01408">
    <property type="entry name" value="GFO_IDH_MocA"/>
    <property type="match status" value="1"/>
</dbReference>
<dbReference type="NCBIfam" id="TIGR04380">
    <property type="entry name" value="myo_inos_iolG"/>
    <property type="match status" value="1"/>
</dbReference>
<evidence type="ECO:0000259" key="4">
    <source>
        <dbReference type="Pfam" id="PF22725"/>
    </source>
</evidence>
<dbReference type="EC" id="1.1.1.18" evidence="5"/>
<comment type="similarity">
    <text evidence="1">Belongs to the Gfo/Idh/MocA family.</text>
</comment>
<dbReference type="RefSeq" id="WP_219292684.1">
    <property type="nucleotide sequence ID" value="NZ_RPHB01000008.1"/>
</dbReference>
<dbReference type="GO" id="GO:0000166">
    <property type="term" value="F:nucleotide binding"/>
    <property type="evidence" value="ECO:0007669"/>
    <property type="project" value="InterPro"/>
</dbReference>
<evidence type="ECO:0000313" key="6">
    <source>
        <dbReference type="Proteomes" id="UP000727490"/>
    </source>
</evidence>
<name>A0A951J0X1_9BACT</name>
<accession>A0A951J0X1</accession>
<dbReference type="InterPro" id="IPR030827">
    <property type="entry name" value="Myo_inos_IolG"/>
</dbReference>
<dbReference type="FunFam" id="3.30.360.10:FF:000023">
    <property type="entry name" value="Inositol 2-dehydrogenase"/>
    <property type="match status" value="1"/>
</dbReference>
<feature type="domain" description="GFO/IDH/MocA-like oxidoreductase" evidence="4">
    <location>
        <begin position="124"/>
        <end position="244"/>
    </location>
</feature>
<dbReference type="Pfam" id="PF22725">
    <property type="entry name" value="GFO_IDH_MocA_C3"/>
    <property type="match status" value="1"/>
</dbReference>
<dbReference type="InterPro" id="IPR055170">
    <property type="entry name" value="GFO_IDH_MocA-like_dom"/>
</dbReference>
<keyword evidence="6" id="KW-1185">Reference proteome</keyword>
<evidence type="ECO:0000256" key="1">
    <source>
        <dbReference type="ARBA" id="ARBA00010928"/>
    </source>
</evidence>
<organism evidence="5 6">
    <name type="scientific">Arthrospiribacter ruber</name>
    <dbReference type="NCBI Taxonomy" id="2487934"/>
    <lineage>
        <taxon>Bacteria</taxon>
        <taxon>Pseudomonadati</taxon>
        <taxon>Bacteroidota</taxon>
        <taxon>Cytophagia</taxon>
        <taxon>Cytophagales</taxon>
        <taxon>Cyclobacteriaceae</taxon>
        <taxon>Arthrospiribacter</taxon>
    </lineage>
</organism>
<sequence>MEKTRVGIIGMGRIGKIHYANIKNQIENADVVAISDPYFDSDLGIPNVDAHEVFNNKKVDAVIICSPTDTHADYISASAQAGKHIFCEKPHDLSIHRVIETLDEVHEAGVKLMLGFNRRFDPNFQKIKSLIGMGEIGDVHLLKITSRDPSPPSLEYLKSSGGMFLDMTIHDFDMARFIMGKEVKEVFAVAGAFVSKDVEIAGDFDTAVVTLKFNDGTMAVIDNSRKAVYGYDQRLEIFGSNGMAKVDNNKPDTHVLYNQHGAHGSLPLNFFMDRYTMSYQMEMEMFIKAINTNSEMPVTGTDGLKALLIALAAQKSVEENRPVQIEEIGKNASIIL</sequence>
<proteinExistence type="inferred from homology"/>
<dbReference type="PANTHER" id="PTHR42840:SF3">
    <property type="entry name" value="BINDING ROSSMANN FOLD OXIDOREDUCTASE, PUTATIVE (AFU_ORTHOLOGUE AFUA_2G10240)-RELATED"/>
    <property type="match status" value="1"/>
</dbReference>
<comment type="caution">
    <text evidence="5">The sequence shown here is derived from an EMBL/GenBank/DDBJ whole genome shotgun (WGS) entry which is preliminary data.</text>
</comment>
<dbReference type="GO" id="GO:0050112">
    <property type="term" value="F:inositol 2-dehydrogenase (NAD+) activity"/>
    <property type="evidence" value="ECO:0007669"/>
    <property type="project" value="UniProtKB-EC"/>
</dbReference>
<dbReference type="Proteomes" id="UP000727490">
    <property type="component" value="Unassembled WGS sequence"/>
</dbReference>
<dbReference type="InterPro" id="IPR000683">
    <property type="entry name" value="Gfo/Idh/MocA-like_OxRdtase_N"/>
</dbReference>
<evidence type="ECO:0000256" key="2">
    <source>
        <dbReference type="ARBA" id="ARBA00023002"/>
    </source>
</evidence>
<dbReference type="PANTHER" id="PTHR42840">
    <property type="entry name" value="NAD(P)-BINDING ROSSMANN-FOLD SUPERFAMILY PROTEIN-RELATED"/>
    <property type="match status" value="1"/>
</dbReference>
<evidence type="ECO:0000259" key="3">
    <source>
        <dbReference type="Pfam" id="PF01408"/>
    </source>
</evidence>
<evidence type="ECO:0000313" key="5">
    <source>
        <dbReference type="EMBL" id="MBW3469522.1"/>
    </source>
</evidence>
<dbReference type="AlphaFoldDB" id="A0A951J0X1"/>
<gene>
    <name evidence="5" type="primary">iolG</name>
    <name evidence="5" type="ORF">EGN73_17115</name>
</gene>
<protein>
    <submittedName>
        <fullName evidence="5">Inositol 2-dehydrogenase</fullName>
        <ecNumber evidence="5">1.1.1.18</ecNumber>
    </submittedName>
</protein>
<feature type="domain" description="Gfo/Idh/MocA-like oxidoreductase N-terminal" evidence="3">
    <location>
        <begin position="5"/>
        <end position="116"/>
    </location>
</feature>
<keyword evidence="2 5" id="KW-0560">Oxidoreductase</keyword>
<reference evidence="5 6" key="1">
    <citation type="journal article" date="2020" name="Syst. Appl. Microbiol.">
        <title>Arthrospiribacter ruber gen. nov., sp. nov., a novel bacterium isolated from Arthrospira cultures.</title>
        <authorList>
            <person name="Waleron M."/>
            <person name="Misztak A."/>
            <person name="Waleron M.M."/>
            <person name="Furmaniak M."/>
            <person name="Mrozik A."/>
            <person name="Waleron K."/>
        </authorList>
    </citation>
    <scope>NUCLEOTIDE SEQUENCE [LARGE SCALE GENOMIC DNA]</scope>
    <source>
        <strain evidence="5 6">DPMB0001</strain>
    </source>
</reference>